<dbReference type="SUPFAM" id="SSF117130">
    <property type="entry name" value="CsrA-like"/>
    <property type="match status" value="1"/>
</dbReference>
<dbReference type="GO" id="GO:0048027">
    <property type="term" value="F:mRNA 5'-UTR binding"/>
    <property type="evidence" value="ECO:0007669"/>
    <property type="project" value="UniProtKB-UniRule"/>
</dbReference>
<accession>A0A0W0U7H8</accession>
<dbReference type="Gene3D" id="2.60.40.4380">
    <property type="entry name" value="Translational regulator CsrA"/>
    <property type="match status" value="1"/>
</dbReference>
<reference evidence="2 3" key="1">
    <citation type="submission" date="2015-11" db="EMBL/GenBank/DDBJ databases">
        <title>Genomic analysis of 38 Legionella species identifies large and diverse effector repertoires.</title>
        <authorList>
            <person name="Burstein D."/>
            <person name="Amaro F."/>
            <person name="Zusman T."/>
            <person name="Lifshitz Z."/>
            <person name="Cohen O."/>
            <person name="Gilbert J.A."/>
            <person name="Pupko T."/>
            <person name="Shuman H.A."/>
            <person name="Segal G."/>
        </authorList>
    </citation>
    <scope>NUCLEOTIDE SEQUENCE [LARGE SCALE GENOMIC DNA]</scope>
    <source>
        <strain evidence="2 3">ATCC 49504</strain>
    </source>
</reference>
<keyword evidence="1" id="KW-0963">Cytoplasm</keyword>
<comment type="subunit">
    <text evidence="1">Homodimer; the beta-strands of each monomer intercalate to form a hydrophobic core, while the alpha-helices form wings that extend away from the core.</text>
</comment>
<keyword evidence="3" id="KW-1185">Reference proteome</keyword>
<keyword evidence="1" id="KW-0810">Translation regulation</keyword>
<proteinExistence type="inferred from homology"/>
<dbReference type="OrthoDB" id="9809061at2"/>
<name>A0A0W0U7H8_9GAMM</name>
<dbReference type="Proteomes" id="UP000054785">
    <property type="component" value="Unassembled WGS sequence"/>
</dbReference>
<dbReference type="PANTHER" id="PTHR34984:SF1">
    <property type="entry name" value="CARBON STORAGE REGULATOR"/>
    <property type="match status" value="1"/>
</dbReference>
<sequence>MLVLSRKIGESIVIGEDIYCTVVGYKHGEIRLAFDAPKSLPIHREEIQRRIYRNRQQESWCCDNKPSQERVVDRLINKFKHEVCPA</sequence>
<dbReference type="STRING" id="45065.Lgee_0365"/>
<dbReference type="InterPro" id="IPR036107">
    <property type="entry name" value="CsrA_sf"/>
</dbReference>
<dbReference type="GO" id="GO:0045947">
    <property type="term" value="P:negative regulation of translational initiation"/>
    <property type="evidence" value="ECO:0007669"/>
    <property type="project" value="UniProtKB-UniRule"/>
</dbReference>
<dbReference type="RefSeq" id="WP_028386403.1">
    <property type="nucleotide sequence ID" value="NZ_CAAAHN010000016.1"/>
</dbReference>
<dbReference type="NCBIfam" id="TIGR00202">
    <property type="entry name" value="csrA"/>
    <property type="match status" value="1"/>
</dbReference>
<keyword evidence="1" id="KW-0010">Activator</keyword>
<dbReference type="PATRIC" id="fig|45065.4.peg.385"/>
<dbReference type="InterPro" id="IPR003751">
    <property type="entry name" value="CsrA"/>
</dbReference>
<comment type="subcellular location">
    <subcellularLocation>
        <location evidence="1">Cytoplasm</location>
    </subcellularLocation>
</comment>
<dbReference type="GO" id="GO:0006109">
    <property type="term" value="P:regulation of carbohydrate metabolic process"/>
    <property type="evidence" value="ECO:0007669"/>
    <property type="project" value="UniProtKB-UniRule"/>
</dbReference>
<protein>
    <recommendedName>
        <fullName evidence="1">Translational regulator CsrA</fullName>
    </recommendedName>
    <alternativeName>
        <fullName evidence="1">Carbon storage regulator</fullName>
    </alternativeName>
</protein>
<comment type="caution">
    <text evidence="2">The sequence shown here is derived from an EMBL/GenBank/DDBJ whole genome shotgun (WGS) entry which is preliminary data.</text>
</comment>
<keyword evidence="1" id="KW-0694">RNA-binding</keyword>
<gene>
    <name evidence="2" type="primary">csrA_1</name>
    <name evidence="1" type="synonym">csrA</name>
    <name evidence="2" type="ORF">Lgee_0365</name>
</gene>
<dbReference type="GO" id="GO:0045948">
    <property type="term" value="P:positive regulation of translational initiation"/>
    <property type="evidence" value="ECO:0007669"/>
    <property type="project" value="UniProtKB-UniRule"/>
</dbReference>
<evidence type="ECO:0000313" key="2">
    <source>
        <dbReference type="EMBL" id="KTD03987.1"/>
    </source>
</evidence>
<dbReference type="HAMAP" id="MF_00167">
    <property type="entry name" value="CsrA"/>
    <property type="match status" value="1"/>
</dbReference>
<evidence type="ECO:0000256" key="1">
    <source>
        <dbReference type="HAMAP-Rule" id="MF_00167"/>
    </source>
</evidence>
<dbReference type="EMBL" id="LNYC01000007">
    <property type="protein sequence ID" value="KTD03987.1"/>
    <property type="molecule type" value="Genomic_DNA"/>
</dbReference>
<dbReference type="GO" id="GO:0005829">
    <property type="term" value="C:cytosol"/>
    <property type="evidence" value="ECO:0007669"/>
    <property type="project" value="TreeGrafter"/>
</dbReference>
<comment type="similarity">
    <text evidence="1">Belongs to the CsrA/RsmA family.</text>
</comment>
<dbReference type="AlphaFoldDB" id="A0A0W0U7H8"/>
<dbReference type="GO" id="GO:0006402">
    <property type="term" value="P:mRNA catabolic process"/>
    <property type="evidence" value="ECO:0007669"/>
    <property type="project" value="InterPro"/>
</dbReference>
<evidence type="ECO:0000313" key="3">
    <source>
        <dbReference type="Proteomes" id="UP000054785"/>
    </source>
</evidence>
<dbReference type="PANTHER" id="PTHR34984">
    <property type="entry name" value="CARBON STORAGE REGULATOR"/>
    <property type="match status" value="1"/>
</dbReference>
<organism evidence="2 3">
    <name type="scientific">Legionella geestiana</name>
    <dbReference type="NCBI Taxonomy" id="45065"/>
    <lineage>
        <taxon>Bacteria</taxon>
        <taxon>Pseudomonadati</taxon>
        <taxon>Pseudomonadota</taxon>
        <taxon>Gammaproteobacteria</taxon>
        <taxon>Legionellales</taxon>
        <taxon>Legionellaceae</taxon>
        <taxon>Legionella</taxon>
    </lineage>
</organism>
<keyword evidence="1" id="KW-0678">Repressor</keyword>
<dbReference type="Pfam" id="PF02599">
    <property type="entry name" value="CsrA"/>
    <property type="match status" value="1"/>
</dbReference>
<comment type="function">
    <text evidence="1">A key translational regulator that binds mRNA to regulate translation initiation and/or mRNA stability. Mediates global changes in gene expression, shifting from rapid growth to stress survival by linking envelope stress, the stringent response and the catabolite repression systems. Usually binds in the 5'-UTR; binding at or near the Shine-Dalgarno sequence prevents ribosome-binding, repressing translation, binding elsewhere in the 5'-UTR can activate translation and/or stabilize the mRNA. Its function is antagonized by small RNA(s).</text>
</comment>